<protein>
    <recommendedName>
        <fullName evidence="12">D-alanine--D-alanine ligase</fullName>
        <ecNumber evidence="12">6.3.2.4</ecNumber>
    </recommendedName>
    <alternativeName>
        <fullName evidence="12">D-Ala-D-Ala ligase</fullName>
    </alternativeName>
    <alternativeName>
        <fullName evidence="12">D-alanylalanine synthetase</fullName>
    </alternativeName>
</protein>
<evidence type="ECO:0000259" key="16">
    <source>
        <dbReference type="PROSITE" id="PS50975"/>
    </source>
</evidence>
<dbReference type="InterPro" id="IPR016185">
    <property type="entry name" value="PreATP-grasp_dom_sf"/>
</dbReference>
<evidence type="ECO:0000256" key="14">
    <source>
        <dbReference type="PIRSR" id="PIRSR039102-3"/>
    </source>
</evidence>
<evidence type="ECO:0000256" key="6">
    <source>
        <dbReference type="ARBA" id="ARBA00022840"/>
    </source>
</evidence>
<dbReference type="GO" id="GO:0071555">
    <property type="term" value="P:cell wall organization"/>
    <property type="evidence" value="ECO:0007669"/>
    <property type="project" value="UniProtKB-KW"/>
</dbReference>
<comment type="cofactor">
    <cofactor evidence="14">
        <name>Mg(2+)</name>
        <dbReference type="ChEBI" id="CHEBI:18420"/>
    </cofactor>
    <cofactor evidence="14">
        <name>Mn(2+)</name>
        <dbReference type="ChEBI" id="CHEBI:29035"/>
    </cofactor>
    <text evidence="14">Binds 2 magnesium or manganese ions per subunit.</text>
</comment>
<organism evidence="17 18">
    <name type="scientific">Glaciihabitans arcticus</name>
    <dbReference type="NCBI Taxonomy" id="2668039"/>
    <lineage>
        <taxon>Bacteria</taxon>
        <taxon>Bacillati</taxon>
        <taxon>Actinomycetota</taxon>
        <taxon>Actinomycetes</taxon>
        <taxon>Micrococcales</taxon>
        <taxon>Microbacteriaceae</taxon>
        <taxon>Glaciihabitans</taxon>
    </lineage>
</organism>
<dbReference type="RefSeq" id="WP_130982872.1">
    <property type="nucleotide sequence ID" value="NZ_SISG01000001.1"/>
</dbReference>
<evidence type="ECO:0000256" key="1">
    <source>
        <dbReference type="ARBA" id="ARBA00001936"/>
    </source>
</evidence>
<dbReference type="InterPro" id="IPR011095">
    <property type="entry name" value="Dala_Dala_lig_C"/>
</dbReference>
<dbReference type="GO" id="GO:0046872">
    <property type="term" value="F:metal ion binding"/>
    <property type="evidence" value="ECO:0007669"/>
    <property type="project" value="UniProtKB-KW"/>
</dbReference>
<dbReference type="SUPFAM" id="SSF52440">
    <property type="entry name" value="PreATP-grasp domain"/>
    <property type="match status" value="1"/>
</dbReference>
<keyword evidence="4 14" id="KW-0479">Metal-binding</keyword>
<keyword evidence="5 15" id="KW-0547">Nucleotide-binding</keyword>
<dbReference type="Gene3D" id="3.30.1490.20">
    <property type="entry name" value="ATP-grasp fold, A domain"/>
    <property type="match status" value="1"/>
</dbReference>
<feature type="binding site" evidence="14">
    <location>
        <position position="282"/>
    </location>
    <ligand>
        <name>Mg(2+)</name>
        <dbReference type="ChEBI" id="CHEBI:18420"/>
        <label>2</label>
    </ligand>
</feature>
<dbReference type="PANTHER" id="PTHR23132:SF25">
    <property type="entry name" value="D-ALANINE--D-ALANINE LIGASE A"/>
    <property type="match status" value="1"/>
</dbReference>
<evidence type="ECO:0000256" key="11">
    <source>
        <dbReference type="ARBA" id="ARBA00023316"/>
    </source>
</evidence>
<evidence type="ECO:0000256" key="15">
    <source>
        <dbReference type="PROSITE-ProRule" id="PRU00409"/>
    </source>
</evidence>
<dbReference type="PROSITE" id="PS50975">
    <property type="entry name" value="ATP_GRASP"/>
    <property type="match status" value="1"/>
</dbReference>
<name>A0A4Q9GYA7_9MICO</name>
<dbReference type="PROSITE" id="PS00843">
    <property type="entry name" value="DALA_DALA_LIGASE_1"/>
    <property type="match status" value="1"/>
</dbReference>
<feature type="binding site" evidence="14">
    <location>
        <position position="267"/>
    </location>
    <ligand>
        <name>Mg(2+)</name>
        <dbReference type="ChEBI" id="CHEBI:18420"/>
        <label>1</label>
    </ligand>
</feature>
<evidence type="ECO:0000256" key="7">
    <source>
        <dbReference type="ARBA" id="ARBA00022842"/>
    </source>
</evidence>
<feature type="binding site" evidence="14">
    <location>
        <position position="280"/>
    </location>
    <ligand>
        <name>Mg(2+)</name>
        <dbReference type="ChEBI" id="CHEBI:18420"/>
        <label>1</label>
    </ligand>
</feature>
<dbReference type="PANTHER" id="PTHR23132">
    <property type="entry name" value="D-ALANINE--D-ALANINE LIGASE"/>
    <property type="match status" value="1"/>
</dbReference>
<feature type="binding site" evidence="14">
    <location>
        <position position="280"/>
    </location>
    <ligand>
        <name>Mg(2+)</name>
        <dbReference type="ChEBI" id="CHEBI:18420"/>
        <label>2</label>
    </ligand>
</feature>
<comment type="caution">
    <text evidence="17">The sequence shown here is derived from an EMBL/GenBank/DDBJ whole genome shotgun (WGS) entry which is preliminary data.</text>
</comment>
<keyword evidence="7 14" id="KW-0460">Magnesium</keyword>
<comment type="similarity">
    <text evidence="2 12">Belongs to the D-alanine--D-alanine ligase family.</text>
</comment>
<evidence type="ECO:0000256" key="5">
    <source>
        <dbReference type="ARBA" id="ARBA00022741"/>
    </source>
</evidence>
<feature type="active site" evidence="13">
    <location>
        <position position="155"/>
    </location>
</feature>
<dbReference type="NCBIfam" id="NF002528">
    <property type="entry name" value="PRK01966.1-4"/>
    <property type="match status" value="1"/>
</dbReference>
<dbReference type="SUPFAM" id="SSF56059">
    <property type="entry name" value="Glutathione synthetase ATP-binding domain-like"/>
    <property type="match status" value="1"/>
</dbReference>
<evidence type="ECO:0000313" key="18">
    <source>
        <dbReference type="Proteomes" id="UP000294194"/>
    </source>
</evidence>
<dbReference type="GO" id="GO:0005524">
    <property type="term" value="F:ATP binding"/>
    <property type="evidence" value="ECO:0007669"/>
    <property type="project" value="UniProtKB-UniRule"/>
</dbReference>
<dbReference type="HAMAP" id="MF_00047">
    <property type="entry name" value="Dala_Dala_lig"/>
    <property type="match status" value="1"/>
</dbReference>
<dbReference type="InterPro" id="IPR005905">
    <property type="entry name" value="D_ala_D_ala"/>
</dbReference>
<dbReference type="Gene3D" id="3.40.50.20">
    <property type="match status" value="1"/>
</dbReference>
<dbReference type="GO" id="GO:0008360">
    <property type="term" value="P:regulation of cell shape"/>
    <property type="evidence" value="ECO:0007669"/>
    <property type="project" value="UniProtKB-KW"/>
</dbReference>
<dbReference type="EC" id="6.3.2.4" evidence="12"/>
<evidence type="ECO:0000313" key="17">
    <source>
        <dbReference type="EMBL" id="TBN58608.1"/>
    </source>
</evidence>
<comment type="function">
    <text evidence="12">Cell wall formation.</text>
</comment>
<dbReference type="InterPro" id="IPR013815">
    <property type="entry name" value="ATP_grasp_subdomain_1"/>
</dbReference>
<dbReference type="InterPro" id="IPR011127">
    <property type="entry name" value="Dala_Dala_lig_N"/>
</dbReference>
<evidence type="ECO:0000256" key="8">
    <source>
        <dbReference type="ARBA" id="ARBA00022960"/>
    </source>
</evidence>
<comment type="subcellular location">
    <subcellularLocation>
        <location evidence="12">Cytoplasm</location>
    </subcellularLocation>
</comment>
<dbReference type="GO" id="GO:0005829">
    <property type="term" value="C:cytosol"/>
    <property type="evidence" value="ECO:0007669"/>
    <property type="project" value="TreeGrafter"/>
</dbReference>
<dbReference type="PIRSF" id="PIRSF039102">
    <property type="entry name" value="Ddl/VanB"/>
    <property type="match status" value="1"/>
</dbReference>
<keyword evidence="18" id="KW-1185">Reference proteome</keyword>
<feature type="active site" evidence="13">
    <location>
        <position position="13"/>
    </location>
</feature>
<dbReference type="Proteomes" id="UP000294194">
    <property type="component" value="Unassembled WGS sequence"/>
</dbReference>
<comment type="pathway">
    <text evidence="12">Cell wall biogenesis; peptidoglycan biosynthesis.</text>
</comment>
<dbReference type="AlphaFoldDB" id="A0A4Q9GYA7"/>
<dbReference type="GO" id="GO:0009252">
    <property type="term" value="P:peptidoglycan biosynthetic process"/>
    <property type="evidence" value="ECO:0007669"/>
    <property type="project" value="UniProtKB-UniRule"/>
</dbReference>
<dbReference type="InterPro" id="IPR011761">
    <property type="entry name" value="ATP-grasp"/>
</dbReference>
<reference evidence="18" key="1">
    <citation type="submission" date="2019-02" db="EMBL/GenBank/DDBJ databases">
        <title>Glaciihabitans arcticus sp. nov., a psychrotolerant bacterium isolated from polar soil.</title>
        <authorList>
            <person name="Dahal R.H."/>
        </authorList>
    </citation>
    <scope>NUCLEOTIDE SEQUENCE [LARGE SCALE GENOMIC DNA]</scope>
    <source>
        <strain evidence="18">RP-3-7</strain>
    </source>
</reference>
<dbReference type="NCBIfam" id="NF002378">
    <property type="entry name" value="PRK01372.1"/>
    <property type="match status" value="1"/>
</dbReference>
<comment type="cofactor">
    <cofactor evidence="1">
        <name>Mn(2+)</name>
        <dbReference type="ChEBI" id="CHEBI:29035"/>
    </cofactor>
</comment>
<keyword evidence="6 15" id="KW-0067">ATP-binding</keyword>
<feature type="active site" evidence="13">
    <location>
        <position position="291"/>
    </location>
</feature>
<sequence length="320" mass="33381">MRVAVLFGGASSEHDVSCKSALGVVEALDPSVYDVTLIGASRDGLWRRVGSVDELAGTSLGTRLPPLENVDVVIPVLHGRFGEDGTVQGLLELMGLPYVGCGVLASALAMDKGRAGALLAAAGIPSIESVVVTRSSPLLEQHALPLFVKPNRSGSSVGASLATTPAELAEALAYALECDDSALVQPVMDGVEIDIAILQLPDGSLRAGAPLRVRHDFGFFDYDSKYTVGGAQFEVPAVLPPGVAAHLELLAKRAFEALGCDGLARVDFFVAPDGSAVVNEVNTLPGLSSLSQYPTMLRATGMDLPTVLATLIERALRVRR</sequence>
<evidence type="ECO:0000256" key="2">
    <source>
        <dbReference type="ARBA" id="ARBA00010871"/>
    </source>
</evidence>
<dbReference type="NCBIfam" id="TIGR01205">
    <property type="entry name" value="D_ala_D_alaTIGR"/>
    <property type="match status" value="1"/>
</dbReference>
<dbReference type="GO" id="GO:0008716">
    <property type="term" value="F:D-alanine-D-alanine ligase activity"/>
    <property type="evidence" value="ECO:0007669"/>
    <property type="project" value="UniProtKB-UniRule"/>
</dbReference>
<evidence type="ECO:0000256" key="3">
    <source>
        <dbReference type="ARBA" id="ARBA00022598"/>
    </source>
</evidence>
<comment type="catalytic activity">
    <reaction evidence="12">
        <text>2 D-alanine + ATP = D-alanyl-D-alanine + ADP + phosphate + H(+)</text>
        <dbReference type="Rhea" id="RHEA:11224"/>
        <dbReference type="ChEBI" id="CHEBI:15378"/>
        <dbReference type="ChEBI" id="CHEBI:30616"/>
        <dbReference type="ChEBI" id="CHEBI:43474"/>
        <dbReference type="ChEBI" id="CHEBI:57416"/>
        <dbReference type="ChEBI" id="CHEBI:57822"/>
        <dbReference type="ChEBI" id="CHEBI:456216"/>
        <dbReference type="EC" id="6.3.2.4"/>
    </reaction>
</comment>
<dbReference type="Pfam" id="PF01820">
    <property type="entry name" value="Dala_Dala_lig_N"/>
    <property type="match status" value="1"/>
</dbReference>
<dbReference type="PROSITE" id="PS00844">
    <property type="entry name" value="DALA_DALA_LIGASE_2"/>
    <property type="match status" value="1"/>
</dbReference>
<keyword evidence="11 12" id="KW-0961">Cell wall biogenesis/degradation</keyword>
<dbReference type="Gene3D" id="3.30.470.20">
    <property type="entry name" value="ATP-grasp fold, B domain"/>
    <property type="match status" value="1"/>
</dbReference>
<proteinExistence type="inferred from homology"/>
<keyword evidence="8 12" id="KW-0133">Cell shape</keyword>
<dbReference type="UniPathway" id="UPA00219"/>
<dbReference type="InterPro" id="IPR000291">
    <property type="entry name" value="D-Ala_lig_Van_CS"/>
</dbReference>
<evidence type="ECO:0000256" key="9">
    <source>
        <dbReference type="ARBA" id="ARBA00022984"/>
    </source>
</evidence>
<keyword evidence="3 12" id="KW-0436">Ligase</keyword>
<dbReference type="EMBL" id="SISG01000001">
    <property type="protein sequence ID" value="TBN58608.1"/>
    <property type="molecule type" value="Genomic_DNA"/>
</dbReference>
<gene>
    <name evidence="12" type="primary">ddl</name>
    <name evidence="17" type="ORF">EYE40_09240</name>
</gene>
<dbReference type="Pfam" id="PF07478">
    <property type="entry name" value="Dala_Dala_lig_C"/>
    <property type="match status" value="1"/>
</dbReference>
<accession>A0A4Q9GYA7</accession>
<evidence type="ECO:0000256" key="10">
    <source>
        <dbReference type="ARBA" id="ARBA00023211"/>
    </source>
</evidence>
<evidence type="ECO:0000256" key="13">
    <source>
        <dbReference type="PIRSR" id="PIRSR039102-1"/>
    </source>
</evidence>
<evidence type="ECO:0000256" key="12">
    <source>
        <dbReference type="HAMAP-Rule" id="MF_00047"/>
    </source>
</evidence>
<feature type="domain" description="ATP-grasp" evidence="16">
    <location>
        <begin position="116"/>
        <end position="313"/>
    </location>
</feature>
<keyword evidence="12" id="KW-0963">Cytoplasm</keyword>
<keyword evidence="10 14" id="KW-0464">Manganese</keyword>
<keyword evidence="9 12" id="KW-0573">Peptidoglycan synthesis</keyword>
<evidence type="ECO:0000256" key="4">
    <source>
        <dbReference type="ARBA" id="ARBA00022723"/>
    </source>
</evidence>